<proteinExistence type="predicted"/>
<reference evidence="2" key="1">
    <citation type="submission" date="2015-04" db="UniProtKB">
        <authorList>
            <consortium name="EnsemblPlants"/>
        </authorList>
    </citation>
    <scope>IDENTIFICATION</scope>
</reference>
<dbReference type="Proteomes" id="UP000008021">
    <property type="component" value="Chromosome 6"/>
</dbReference>
<name>A0A0E0E540_9ORYZ</name>
<evidence type="ECO:0000313" key="2">
    <source>
        <dbReference type="EnsemblPlants" id="OMERI06G24280.1"/>
    </source>
</evidence>
<keyword evidence="3" id="KW-1185">Reference proteome</keyword>
<organism evidence="2">
    <name type="scientific">Oryza meridionalis</name>
    <dbReference type="NCBI Taxonomy" id="40149"/>
    <lineage>
        <taxon>Eukaryota</taxon>
        <taxon>Viridiplantae</taxon>
        <taxon>Streptophyta</taxon>
        <taxon>Embryophyta</taxon>
        <taxon>Tracheophyta</taxon>
        <taxon>Spermatophyta</taxon>
        <taxon>Magnoliopsida</taxon>
        <taxon>Liliopsida</taxon>
        <taxon>Poales</taxon>
        <taxon>Poaceae</taxon>
        <taxon>BOP clade</taxon>
        <taxon>Oryzoideae</taxon>
        <taxon>Oryzeae</taxon>
        <taxon>Oryzinae</taxon>
        <taxon>Oryza</taxon>
    </lineage>
</organism>
<evidence type="ECO:0000256" key="1">
    <source>
        <dbReference type="SAM" id="MobiDB-lite"/>
    </source>
</evidence>
<sequence length="95" mass="9648">MSSTKASPTKPPLRRYPPASFPSELHDRSRRLRRIAPPDANLLGVEHFVEQAVIVVAVVAGAPAGGGDPGAGDMAVGVGLPDEGGEGLAVVIGGR</sequence>
<accession>A0A0E0E540</accession>
<dbReference type="EnsemblPlants" id="OMERI06G24280.1">
    <property type="protein sequence ID" value="OMERI06G24280.1"/>
    <property type="gene ID" value="OMERI06G24280"/>
</dbReference>
<reference evidence="2" key="2">
    <citation type="submission" date="2018-05" db="EMBL/GenBank/DDBJ databases">
        <title>OmerRS3 (Oryza meridionalis Reference Sequence Version 3).</title>
        <authorList>
            <person name="Zhang J."/>
            <person name="Kudrna D."/>
            <person name="Lee S."/>
            <person name="Talag J."/>
            <person name="Welchert J."/>
            <person name="Wing R.A."/>
        </authorList>
    </citation>
    <scope>NUCLEOTIDE SEQUENCE [LARGE SCALE GENOMIC DNA]</scope>
    <source>
        <strain evidence="2">cv. OR44</strain>
    </source>
</reference>
<dbReference type="AlphaFoldDB" id="A0A0E0E540"/>
<dbReference type="Gramene" id="OMERI06G24280.1">
    <property type="protein sequence ID" value="OMERI06G24280.1"/>
    <property type="gene ID" value="OMERI06G24280"/>
</dbReference>
<protein>
    <submittedName>
        <fullName evidence="2">Uncharacterized protein</fullName>
    </submittedName>
</protein>
<evidence type="ECO:0000313" key="3">
    <source>
        <dbReference type="Proteomes" id="UP000008021"/>
    </source>
</evidence>
<feature type="region of interest" description="Disordered" evidence="1">
    <location>
        <begin position="1"/>
        <end position="27"/>
    </location>
</feature>
<dbReference type="HOGENOM" id="CLU_2376418_0_0_1"/>